<keyword evidence="4 5" id="KW-0687">Ribonucleoprotein</keyword>
<dbReference type="AlphaFoldDB" id="A0A0C1RWE3"/>
<dbReference type="RefSeq" id="WP_039720558.1">
    <property type="nucleotide sequence ID" value="NZ_CP037899.1"/>
</dbReference>
<dbReference type="InterPro" id="IPR029751">
    <property type="entry name" value="Ribosomal_L25_dom"/>
</dbReference>
<evidence type="ECO:0000313" key="12">
    <source>
        <dbReference type="Proteomes" id="UP000315925"/>
    </source>
</evidence>
<evidence type="ECO:0000259" key="7">
    <source>
        <dbReference type="Pfam" id="PF01386"/>
    </source>
</evidence>
<gene>
    <name evidence="5" type="primary">rplY</name>
    <name evidence="5" type="synonym">ctc</name>
    <name evidence="9" type="ORF">A946_00655</name>
    <name evidence="10" type="ORF">kam1_1552</name>
</gene>
<comment type="subunit">
    <text evidence="5">Part of the 50S ribosomal subunit; part of the 5S rRNA/L5/L18/L25 subcomplex. Contacts the 5S rRNA. Binds to the 5S rRNA independently of L5 and L18.</text>
</comment>
<keyword evidence="1 5" id="KW-0699">rRNA-binding</keyword>
<dbReference type="Pfam" id="PF01386">
    <property type="entry name" value="Ribosomal_L25p"/>
    <property type="match status" value="1"/>
</dbReference>
<feature type="region of interest" description="Disordered" evidence="6">
    <location>
        <begin position="193"/>
        <end position="220"/>
    </location>
</feature>
<evidence type="ECO:0000256" key="6">
    <source>
        <dbReference type="SAM" id="MobiDB-lite"/>
    </source>
</evidence>
<dbReference type="STRING" id="1202785.A946_00655"/>
<dbReference type="KEGG" id="mkc:kam1_1552"/>
<dbReference type="GO" id="GO:0022625">
    <property type="term" value="C:cytosolic large ribosomal subunit"/>
    <property type="evidence" value="ECO:0007669"/>
    <property type="project" value="TreeGrafter"/>
</dbReference>
<dbReference type="PANTHER" id="PTHR33284:SF1">
    <property type="entry name" value="RIBOSOMAL PROTEIN L25_GLN-TRNA SYNTHETASE, ANTI-CODON-BINDING DOMAIN-CONTAINING PROTEIN"/>
    <property type="match status" value="1"/>
</dbReference>
<dbReference type="InterPro" id="IPR020930">
    <property type="entry name" value="Ribosomal_uL5_bac-type"/>
</dbReference>
<evidence type="ECO:0000313" key="11">
    <source>
        <dbReference type="Proteomes" id="UP000031594"/>
    </source>
</evidence>
<evidence type="ECO:0000256" key="2">
    <source>
        <dbReference type="ARBA" id="ARBA00022884"/>
    </source>
</evidence>
<evidence type="ECO:0000259" key="8">
    <source>
        <dbReference type="Pfam" id="PF14693"/>
    </source>
</evidence>
<feature type="domain" description="Large ribosomal subunit protein bL25 beta" evidence="8">
    <location>
        <begin position="105"/>
        <end position="188"/>
    </location>
</feature>
<dbReference type="InterPro" id="IPR011035">
    <property type="entry name" value="Ribosomal_bL25/Gln-tRNA_synth"/>
</dbReference>
<dbReference type="Proteomes" id="UP000031594">
    <property type="component" value="Unassembled WGS sequence"/>
</dbReference>
<reference evidence="10" key="2">
    <citation type="journal article" date="2019" name="BMC Genomics">
        <title>Complete genome sequence analysis of the thermoacidophilic verrucomicrobial methanotroph 'Candidatus Methylacidiphilum kamchatkense' strain Kam1 and comparison with its closest relatives.</title>
        <authorList>
            <person name="Kruse T."/>
            <person name="Ratnadevi C.M."/>
            <person name="Erikstad H.A."/>
            <person name="Birkeland N.K."/>
        </authorList>
    </citation>
    <scope>NUCLEOTIDE SEQUENCE</scope>
    <source>
        <strain evidence="10">Kam1</strain>
    </source>
</reference>
<dbReference type="OrthoDB" id="9790002at2"/>
<dbReference type="InterPro" id="IPR020057">
    <property type="entry name" value="Ribosomal_bL25_b-dom"/>
</dbReference>
<dbReference type="HAMAP" id="MF_01334">
    <property type="entry name" value="Ribosomal_bL25_CTC"/>
    <property type="match status" value="1"/>
</dbReference>
<dbReference type="EMBL" id="CP037899">
    <property type="protein sequence ID" value="QDQ42769.1"/>
    <property type="molecule type" value="Genomic_DNA"/>
</dbReference>
<evidence type="ECO:0000256" key="1">
    <source>
        <dbReference type="ARBA" id="ARBA00022730"/>
    </source>
</evidence>
<dbReference type="NCBIfam" id="TIGR00731">
    <property type="entry name" value="bL25_bact_ctc"/>
    <property type="match status" value="1"/>
</dbReference>
<evidence type="ECO:0000256" key="4">
    <source>
        <dbReference type="ARBA" id="ARBA00023274"/>
    </source>
</evidence>
<proteinExistence type="inferred from homology"/>
<evidence type="ECO:0000313" key="10">
    <source>
        <dbReference type="EMBL" id="QDQ42769.1"/>
    </source>
</evidence>
<reference evidence="9 11" key="1">
    <citation type="submission" date="2014-08" db="EMBL/GenBank/DDBJ databases">
        <title>Methylacidiphilum kamchatkense strain Kam1 draft genome sequence.</title>
        <authorList>
            <person name="Birkeland N.-K."/>
            <person name="Erikstad H.A."/>
        </authorList>
    </citation>
    <scope>NUCLEOTIDE SEQUENCE [LARGE SCALE GENOMIC DNA]</scope>
    <source>
        <strain evidence="9 11">Kam1</strain>
    </source>
</reference>
<name>A0A0C1RWE3_9BACT</name>
<feature type="domain" description="Large ribosomal subunit protein bL25 L25" evidence="7">
    <location>
        <begin position="7"/>
        <end position="97"/>
    </location>
</feature>
<evidence type="ECO:0000256" key="5">
    <source>
        <dbReference type="HAMAP-Rule" id="MF_01334"/>
    </source>
</evidence>
<dbReference type="SUPFAM" id="SSF50715">
    <property type="entry name" value="Ribosomal protein L25-like"/>
    <property type="match status" value="1"/>
</dbReference>
<reference evidence="12" key="3">
    <citation type="submission" date="2019-03" db="EMBL/GenBank/DDBJ databases">
        <title>Complete genome of Methylacidiphilum kamchatkense Kam1.</title>
        <authorList>
            <person name="Kruse T."/>
            <person name="Murarilal Ratnadevi C."/>
            <person name="Erikstad H.-A."/>
            <person name="Birkeland N.-K."/>
        </authorList>
    </citation>
    <scope>NUCLEOTIDE SEQUENCE [LARGE SCALE GENOMIC DNA]</scope>
    <source>
        <strain evidence="12">kam1</strain>
    </source>
</reference>
<dbReference type="Gene3D" id="2.40.240.10">
    <property type="entry name" value="Ribosomal Protein L25, Chain P"/>
    <property type="match status" value="1"/>
</dbReference>
<sequence length="220" mass="24171">MAQSITLKANIRKAVGKSAVKKLRANGRIPAILYGKKSNLPLEIPATELRDLFHGKRVEKVLLNLEIIDTEEKKSTLAFLQEIQIHPITDKLIHLDLHELSSDEKLHAEIDLVFVGEPQALKSGTANLDISLRRLKISCFPKDLPNAIPVSIEQLKMGESLHVADIPLPPGVECLNPKNQVVLSLVATKGEEEIEAPAGEAAEPEVIKEKKPKAEESKGE</sequence>
<dbReference type="PANTHER" id="PTHR33284">
    <property type="entry name" value="RIBOSOMAL PROTEIN L25/GLN-TRNA SYNTHETASE, ANTI-CODON-BINDING DOMAIN-CONTAINING PROTEIN"/>
    <property type="match status" value="1"/>
</dbReference>
<evidence type="ECO:0000256" key="3">
    <source>
        <dbReference type="ARBA" id="ARBA00022980"/>
    </source>
</evidence>
<feature type="compositionally biased region" description="Basic and acidic residues" evidence="6">
    <location>
        <begin position="205"/>
        <end position="220"/>
    </location>
</feature>
<dbReference type="CDD" id="cd00495">
    <property type="entry name" value="Ribosomal_L25_TL5_CTC"/>
    <property type="match status" value="1"/>
</dbReference>
<keyword evidence="3 5" id="KW-0689">Ribosomal protein</keyword>
<organism evidence="10 12">
    <name type="scientific">Methylacidiphilum kamchatkense Kam1</name>
    <dbReference type="NCBI Taxonomy" id="1202785"/>
    <lineage>
        <taxon>Bacteria</taxon>
        <taxon>Pseudomonadati</taxon>
        <taxon>Verrucomicrobiota</taxon>
        <taxon>Methylacidiphilae</taxon>
        <taxon>Methylacidiphilales</taxon>
        <taxon>Methylacidiphilaceae</taxon>
        <taxon>Methylacidiphilum (ex Ratnadevi et al. 2023)</taxon>
    </lineage>
</organism>
<keyword evidence="11" id="KW-1185">Reference proteome</keyword>
<dbReference type="GO" id="GO:0003735">
    <property type="term" value="F:structural constituent of ribosome"/>
    <property type="evidence" value="ECO:0007669"/>
    <property type="project" value="InterPro"/>
</dbReference>
<dbReference type="InterPro" id="IPR001021">
    <property type="entry name" value="Ribosomal_bL25_long"/>
</dbReference>
<dbReference type="InterPro" id="IPR020056">
    <property type="entry name" value="Rbsml_bL25/Gln-tRNA_synth_N"/>
</dbReference>
<dbReference type="InterPro" id="IPR037121">
    <property type="entry name" value="Ribosomal_bL25_C"/>
</dbReference>
<dbReference type="Gene3D" id="2.170.120.20">
    <property type="entry name" value="Ribosomal protein L25, beta domain"/>
    <property type="match status" value="1"/>
</dbReference>
<evidence type="ECO:0000313" key="9">
    <source>
        <dbReference type="EMBL" id="KIE59271.1"/>
    </source>
</evidence>
<comment type="similarity">
    <text evidence="5">Belongs to the bacterial ribosomal protein bL25 family. CTC subfamily.</text>
</comment>
<dbReference type="EMBL" id="JQNX01000001">
    <property type="protein sequence ID" value="KIE59271.1"/>
    <property type="molecule type" value="Genomic_DNA"/>
</dbReference>
<dbReference type="GO" id="GO:0008097">
    <property type="term" value="F:5S rRNA binding"/>
    <property type="evidence" value="ECO:0007669"/>
    <property type="project" value="InterPro"/>
</dbReference>
<comment type="function">
    <text evidence="5">This is one of the proteins that binds to the 5S RNA in the ribosome where it forms part of the central protuberance.</text>
</comment>
<dbReference type="Pfam" id="PF14693">
    <property type="entry name" value="Ribosomal_TL5_C"/>
    <property type="match status" value="1"/>
</dbReference>
<accession>A0A0C1RWE3</accession>
<protein>
    <recommendedName>
        <fullName evidence="5">Large ribosomal subunit protein bL25</fullName>
    </recommendedName>
    <alternativeName>
        <fullName evidence="5">General stress protein CTC</fullName>
    </alternativeName>
</protein>
<keyword evidence="2 5" id="KW-0694">RNA-binding</keyword>
<dbReference type="GO" id="GO:0006412">
    <property type="term" value="P:translation"/>
    <property type="evidence" value="ECO:0007669"/>
    <property type="project" value="UniProtKB-UniRule"/>
</dbReference>
<dbReference type="Proteomes" id="UP000315925">
    <property type="component" value="Chromosome"/>
</dbReference>